<dbReference type="GO" id="GO:0043025">
    <property type="term" value="C:neuronal cell body"/>
    <property type="evidence" value="ECO:0007669"/>
    <property type="project" value="TreeGrafter"/>
</dbReference>
<dbReference type="GO" id="GO:0034394">
    <property type="term" value="P:protein localization to cell surface"/>
    <property type="evidence" value="ECO:0007669"/>
    <property type="project" value="TreeGrafter"/>
</dbReference>
<gene>
    <name evidence="10" type="ORF">FJT64_019533</name>
</gene>
<feature type="compositionally biased region" description="Gly residues" evidence="7">
    <location>
        <begin position="184"/>
        <end position="197"/>
    </location>
</feature>
<feature type="compositionally biased region" description="Low complexity" evidence="7">
    <location>
        <begin position="129"/>
        <end position="139"/>
    </location>
</feature>
<dbReference type="OrthoDB" id="10070774at2759"/>
<dbReference type="EMBL" id="VIIS01000411">
    <property type="protein sequence ID" value="KAF0309354.1"/>
    <property type="molecule type" value="Genomic_DNA"/>
</dbReference>
<evidence type="ECO:0000256" key="4">
    <source>
        <dbReference type="ARBA" id="ARBA00022824"/>
    </source>
</evidence>
<dbReference type="Pfam" id="PF15361">
    <property type="entry name" value="RIC3"/>
    <property type="match status" value="1"/>
</dbReference>
<keyword evidence="11" id="KW-1185">Reference proteome</keyword>
<evidence type="ECO:0000256" key="8">
    <source>
        <dbReference type="SAM" id="Phobius"/>
    </source>
</evidence>
<keyword evidence="3 8" id="KW-0812">Transmembrane</keyword>
<keyword evidence="4" id="KW-0256">Endoplasmic reticulum</keyword>
<dbReference type="GO" id="GO:0043005">
    <property type="term" value="C:neuron projection"/>
    <property type="evidence" value="ECO:0007669"/>
    <property type="project" value="TreeGrafter"/>
</dbReference>
<dbReference type="Proteomes" id="UP000440578">
    <property type="component" value="Unassembled WGS sequence"/>
</dbReference>
<dbReference type="GO" id="GO:0045202">
    <property type="term" value="C:synapse"/>
    <property type="evidence" value="ECO:0007669"/>
    <property type="project" value="GOC"/>
</dbReference>
<feature type="domain" description="Resistance to inhibitors of cholinesterase protein 3 N-terminal" evidence="9">
    <location>
        <begin position="141"/>
        <end position="241"/>
    </location>
</feature>
<organism evidence="10 11">
    <name type="scientific">Amphibalanus amphitrite</name>
    <name type="common">Striped barnacle</name>
    <name type="synonym">Balanus amphitrite</name>
    <dbReference type="NCBI Taxonomy" id="1232801"/>
    <lineage>
        <taxon>Eukaryota</taxon>
        <taxon>Metazoa</taxon>
        <taxon>Ecdysozoa</taxon>
        <taxon>Arthropoda</taxon>
        <taxon>Crustacea</taxon>
        <taxon>Multicrustacea</taxon>
        <taxon>Cirripedia</taxon>
        <taxon>Thoracica</taxon>
        <taxon>Thoracicalcarea</taxon>
        <taxon>Balanomorpha</taxon>
        <taxon>Balanoidea</taxon>
        <taxon>Balanidae</taxon>
        <taxon>Amphibalaninae</taxon>
        <taxon>Amphibalanus</taxon>
    </lineage>
</organism>
<dbReference type="InterPro" id="IPR026160">
    <property type="entry name" value="Ric3"/>
</dbReference>
<dbReference type="AlphaFoldDB" id="A0A6A4WZT2"/>
<sequence length="366" mass="40096">MKQQLLRVTPVSGVYHSSILPCCHPVPFTKELNALYFTELCDRVKWRAGQRRAELQLPPEPRADIWTPGLARWCHDELARTCGVRLDEPALERYRRAAHRRHTADAATANLTRCLETSYDLRREDIRPARLQQQRQAAAKYPSQERPPGMHRDAPHAAAAAAHGQVQNMARQPRRPGDRMARPGGPGGVRPGMPGGGFGGYSAPQAKGSGAMGIIMPIYTVGIVIFFVYTIMRVMFKRQPSKEPPARVSPPRDVKPPAAFTGYRLQQPDAVDSRGVRPAGRPAAEPLLERRAAARTAAPAPAPAPAPKPTPAPAIPAPAPAHRSPAGQWHPRLPGGTGFVFYNPTVTYVKRSALRVLLYSFCTISL</sequence>
<feature type="region of interest" description="Disordered" evidence="7">
    <location>
        <begin position="125"/>
        <end position="197"/>
    </location>
</feature>
<feature type="compositionally biased region" description="Basic and acidic residues" evidence="7">
    <location>
        <begin position="240"/>
        <end position="255"/>
    </location>
</feature>
<reference evidence="10 11" key="1">
    <citation type="submission" date="2019-07" db="EMBL/GenBank/DDBJ databases">
        <title>Draft genome assembly of a fouling barnacle, Amphibalanus amphitrite (Darwin, 1854): The first reference genome for Thecostraca.</title>
        <authorList>
            <person name="Kim W."/>
        </authorList>
    </citation>
    <scope>NUCLEOTIDE SEQUENCE [LARGE SCALE GENOMIC DNA]</scope>
    <source>
        <strain evidence="10">SNU_AA5</strain>
        <tissue evidence="10">Soma without cirri and trophi</tissue>
    </source>
</reference>
<evidence type="ECO:0000256" key="7">
    <source>
        <dbReference type="SAM" id="MobiDB-lite"/>
    </source>
</evidence>
<keyword evidence="5 8" id="KW-1133">Transmembrane helix</keyword>
<feature type="transmembrane region" description="Helical" evidence="8">
    <location>
        <begin position="211"/>
        <end position="232"/>
    </location>
</feature>
<name>A0A6A4WZT2_AMPAM</name>
<keyword evidence="6 8" id="KW-0472">Membrane</keyword>
<evidence type="ECO:0000256" key="6">
    <source>
        <dbReference type="ARBA" id="ARBA00023136"/>
    </source>
</evidence>
<dbReference type="PANTHER" id="PTHR21723">
    <property type="entry name" value="RESISTANCE TO INHIBITORS OF CHOLINESTERASE PROTEIN 3 RIC3"/>
    <property type="match status" value="1"/>
</dbReference>
<evidence type="ECO:0000313" key="11">
    <source>
        <dbReference type="Proteomes" id="UP000440578"/>
    </source>
</evidence>
<dbReference type="InterPro" id="IPR032763">
    <property type="entry name" value="RIC3_N"/>
</dbReference>
<protein>
    <recommendedName>
        <fullName evidence="9">Resistance to inhibitors of cholinesterase protein 3 N-terminal domain-containing protein</fullName>
    </recommendedName>
</protein>
<evidence type="ECO:0000256" key="1">
    <source>
        <dbReference type="ARBA" id="ARBA00004586"/>
    </source>
</evidence>
<evidence type="ECO:0000256" key="2">
    <source>
        <dbReference type="ARBA" id="ARBA00008538"/>
    </source>
</evidence>
<proteinExistence type="inferred from homology"/>
<dbReference type="PANTHER" id="PTHR21723:SF3">
    <property type="entry name" value="PROTEIN RIC-3"/>
    <property type="match status" value="1"/>
</dbReference>
<dbReference type="GO" id="GO:0005789">
    <property type="term" value="C:endoplasmic reticulum membrane"/>
    <property type="evidence" value="ECO:0007669"/>
    <property type="project" value="UniProtKB-SubCell"/>
</dbReference>
<evidence type="ECO:0000256" key="5">
    <source>
        <dbReference type="ARBA" id="ARBA00022989"/>
    </source>
</evidence>
<comment type="caution">
    <text evidence="10">The sequence shown here is derived from an EMBL/GenBank/DDBJ whole genome shotgun (WGS) entry which is preliminary data.</text>
</comment>
<dbReference type="GO" id="GO:0007271">
    <property type="term" value="P:synaptic transmission, cholinergic"/>
    <property type="evidence" value="ECO:0007669"/>
    <property type="project" value="TreeGrafter"/>
</dbReference>
<feature type="compositionally biased region" description="Pro residues" evidence="7">
    <location>
        <begin position="300"/>
        <end position="319"/>
    </location>
</feature>
<accession>A0A6A4WZT2</accession>
<evidence type="ECO:0000313" key="10">
    <source>
        <dbReference type="EMBL" id="KAF0309354.1"/>
    </source>
</evidence>
<feature type="region of interest" description="Disordered" evidence="7">
    <location>
        <begin position="240"/>
        <end position="328"/>
    </location>
</feature>
<comment type="similarity">
    <text evidence="2">Belongs to the ric-3 family.</text>
</comment>
<evidence type="ECO:0000256" key="3">
    <source>
        <dbReference type="ARBA" id="ARBA00022692"/>
    </source>
</evidence>
<comment type="subcellular location">
    <subcellularLocation>
        <location evidence="1">Endoplasmic reticulum membrane</location>
    </subcellularLocation>
</comment>
<evidence type="ECO:0000259" key="9">
    <source>
        <dbReference type="Pfam" id="PF15361"/>
    </source>
</evidence>